<protein>
    <recommendedName>
        <fullName evidence="4">JmjC domain-containing protein</fullName>
    </recommendedName>
</protein>
<evidence type="ECO:0000256" key="3">
    <source>
        <dbReference type="ARBA" id="ARBA00023004"/>
    </source>
</evidence>
<dbReference type="Pfam" id="PF08007">
    <property type="entry name" value="JmjC_2"/>
    <property type="match status" value="1"/>
</dbReference>
<dbReference type="EMBL" id="BMVC01000007">
    <property type="protein sequence ID" value="GHC97681.1"/>
    <property type="molecule type" value="Genomic_DNA"/>
</dbReference>
<gene>
    <name evidence="5" type="ORF">GCM10010334_39310</name>
</gene>
<dbReference type="InterPro" id="IPR003347">
    <property type="entry name" value="JmjC_dom"/>
</dbReference>
<feature type="domain" description="JmjC" evidence="4">
    <location>
        <begin position="96"/>
        <end position="243"/>
    </location>
</feature>
<organism evidence="5 6">
    <name type="scientific">Streptomyces finlayi</name>
    <dbReference type="NCBI Taxonomy" id="67296"/>
    <lineage>
        <taxon>Bacteria</taxon>
        <taxon>Bacillati</taxon>
        <taxon>Actinomycetota</taxon>
        <taxon>Actinomycetes</taxon>
        <taxon>Kitasatosporales</taxon>
        <taxon>Streptomycetaceae</taxon>
        <taxon>Streptomyces</taxon>
    </lineage>
</organism>
<dbReference type="GO" id="GO:0051864">
    <property type="term" value="F:histone H3K36 demethylase activity"/>
    <property type="evidence" value="ECO:0007669"/>
    <property type="project" value="TreeGrafter"/>
</dbReference>
<dbReference type="GO" id="GO:0032453">
    <property type="term" value="F:histone H3K4 demethylase activity"/>
    <property type="evidence" value="ECO:0007669"/>
    <property type="project" value="TreeGrafter"/>
</dbReference>
<name>A0A918WZ70_9ACTN</name>
<sequence>MDWLARLVEDETAFFADHWRKEPALFRPVDPPLDVLTVADLDGVLDAGLLTAPYAQLVHEHATVPAERFCTPRVVLGEITEGHVDAEAVRRIVHEERATLLLRYVDQWHTGVRALADSLGERLGRQVEAFCFLTPPGTTGRPVHRDDADVLAVQLHGAKRWRVYGGPADGNWQPEREQGDPGPLLLDAVLRPGEVLYVPRGYAHAASAVGEEEPGAESSVHLSFTVREAGTAQLYALSSALLVAESGDLPARPVSDEALTEVAADLIAAFRRTLDDLTPAELVELARDAMRAERTEPAPVRTLGALVRGV</sequence>
<comment type="caution">
    <text evidence="5">The sequence shown here is derived from an EMBL/GenBank/DDBJ whole genome shotgun (WGS) entry which is preliminary data.</text>
</comment>
<reference evidence="5" key="2">
    <citation type="submission" date="2020-09" db="EMBL/GenBank/DDBJ databases">
        <authorList>
            <person name="Sun Q."/>
            <person name="Ohkuma M."/>
        </authorList>
    </citation>
    <scope>NUCLEOTIDE SEQUENCE</scope>
    <source>
        <strain evidence="5">JCM 4637</strain>
    </source>
</reference>
<dbReference type="PROSITE" id="PS51184">
    <property type="entry name" value="JMJC"/>
    <property type="match status" value="1"/>
</dbReference>
<dbReference type="PANTHER" id="PTHR13096">
    <property type="entry name" value="MINA53 MYC INDUCED NUCLEAR ANTIGEN"/>
    <property type="match status" value="1"/>
</dbReference>
<accession>A0A918WZ70</accession>
<dbReference type="Gene3D" id="2.60.120.650">
    <property type="entry name" value="Cupin"/>
    <property type="match status" value="1"/>
</dbReference>
<evidence type="ECO:0000256" key="2">
    <source>
        <dbReference type="ARBA" id="ARBA00022723"/>
    </source>
</evidence>
<evidence type="ECO:0000313" key="6">
    <source>
        <dbReference type="Proteomes" id="UP000638353"/>
    </source>
</evidence>
<dbReference type="InterPro" id="IPR039994">
    <property type="entry name" value="NO66-like"/>
</dbReference>
<dbReference type="PANTHER" id="PTHR13096:SF8">
    <property type="entry name" value="RIBOSOMAL OXYGENASE 1"/>
    <property type="match status" value="1"/>
</dbReference>
<reference evidence="5" key="1">
    <citation type="journal article" date="2014" name="Int. J. Syst. Evol. Microbiol.">
        <title>Complete genome sequence of Corynebacterium casei LMG S-19264T (=DSM 44701T), isolated from a smear-ripened cheese.</title>
        <authorList>
            <consortium name="US DOE Joint Genome Institute (JGI-PGF)"/>
            <person name="Walter F."/>
            <person name="Albersmeier A."/>
            <person name="Kalinowski J."/>
            <person name="Ruckert C."/>
        </authorList>
    </citation>
    <scope>NUCLEOTIDE SEQUENCE</scope>
    <source>
        <strain evidence="5">JCM 4637</strain>
    </source>
</reference>
<dbReference type="AlphaFoldDB" id="A0A918WZ70"/>
<keyword evidence="3" id="KW-0408">Iron</keyword>
<dbReference type="RefSeq" id="WP_189824449.1">
    <property type="nucleotide sequence ID" value="NZ_BMVC01000007.1"/>
</dbReference>
<evidence type="ECO:0000259" key="4">
    <source>
        <dbReference type="PROSITE" id="PS51184"/>
    </source>
</evidence>
<dbReference type="Proteomes" id="UP000638353">
    <property type="component" value="Unassembled WGS sequence"/>
</dbReference>
<proteinExistence type="predicted"/>
<keyword evidence="2" id="KW-0479">Metal-binding</keyword>
<comment type="cofactor">
    <cofactor evidence="1">
        <name>Fe(2+)</name>
        <dbReference type="ChEBI" id="CHEBI:29033"/>
    </cofactor>
</comment>
<dbReference type="GO" id="GO:0046872">
    <property type="term" value="F:metal ion binding"/>
    <property type="evidence" value="ECO:0007669"/>
    <property type="project" value="UniProtKB-KW"/>
</dbReference>
<dbReference type="SUPFAM" id="SSF51197">
    <property type="entry name" value="Clavaminate synthase-like"/>
    <property type="match status" value="1"/>
</dbReference>
<evidence type="ECO:0000313" key="5">
    <source>
        <dbReference type="EMBL" id="GHC97681.1"/>
    </source>
</evidence>
<evidence type="ECO:0000256" key="1">
    <source>
        <dbReference type="ARBA" id="ARBA00001954"/>
    </source>
</evidence>